<dbReference type="GeneID" id="68296808"/>
<evidence type="ECO:0000313" key="4">
    <source>
        <dbReference type="Proteomes" id="UP000825890"/>
    </source>
</evidence>
<reference evidence="3 4" key="1">
    <citation type="submission" date="2021-01" db="EMBL/GenBank/DDBJ databases">
        <title>Cercospora kikuchii MAFF 305040 whole genome shotgun sequence.</title>
        <authorList>
            <person name="Kashiwa T."/>
            <person name="Suzuki T."/>
        </authorList>
    </citation>
    <scope>NUCLEOTIDE SEQUENCE [LARGE SCALE GENOMIC DNA]</scope>
    <source>
        <strain evidence="3 4">MAFF 305040</strain>
    </source>
</reference>
<dbReference type="EMBL" id="BOLY01000007">
    <property type="protein sequence ID" value="GIZ48160.1"/>
    <property type="molecule type" value="Genomic_DNA"/>
</dbReference>
<keyword evidence="2" id="KW-1133">Transmembrane helix</keyword>
<dbReference type="Proteomes" id="UP000825890">
    <property type="component" value="Unassembled WGS sequence"/>
</dbReference>
<organism evidence="3 4">
    <name type="scientific">Cercospora kikuchii</name>
    <dbReference type="NCBI Taxonomy" id="84275"/>
    <lineage>
        <taxon>Eukaryota</taxon>
        <taxon>Fungi</taxon>
        <taxon>Dikarya</taxon>
        <taxon>Ascomycota</taxon>
        <taxon>Pezizomycotina</taxon>
        <taxon>Dothideomycetes</taxon>
        <taxon>Dothideomycetidae</taxon>
        <taxon>Mycosphaerellales</taxon>
        <taxon>Mycosphaerellaceae</taxon>
        <taxon>Cercospora</taxon>
    </lineage>
</organism>
<evidence type="ECO:0000313" key="3">
    <source>
        <dbReference type="EMBL" id="GIZ48160.1"/>
    </source>
</evidence>
<sequence length="165" mass="18439">MASKNSNVLKQHLLRPPKRMSRGVTTWYTLSSNLLHTHYVPRHYDMVAFTDLISSPLASSIARLRPVFIEDTLLLLFILIKTVLLIFLLLRFSGAFVDSFRHLRRLSFFSCLLAFSIIAGIAAINYRDLSLGIDEEPPPLDPNSPATTSAQPGQANINPTGLFVD</sequence>
<gene>
    <name evidence="3" type="ORF">CKM354_001123300</name>
</gene>
<feature type="compositionally biased region" description="Polar residues" evidence="1">
    <location>
        <begin position="144"/>
        <end position="159"/>
    </location>
</feature>
<dbReference type="RefSeq" id="XP_044662647.1">
    <property type="nucleotide sequence ID" value="XM_044806712.1"/>
</dbReference>
<comment type="caution">
    <text evidence="3">The sequence shown here is derived from an EMBL/GenBank/DDBJ whole genome shotgun (WGS) entry which is preliminary data.</text>
</comment>
<feature type="transmembrane region" description="Helical" evidence="2">
    <location>
        <begin position="73"/>
        <end position="94"/>
    </location>
</feature>
<name>A0A9P3CY84_9PEZI</name>
<feature type="transmembrane region" description="Helical" evidence="2">
    <location>
        <begin position="106"/>
        <end position="126"/>
    </location>
</feature>
<feature type="region of interest" description="Disordered" evidence="1">
    <location>
        <begin position="137"/>
        <end position="165"/>
    </location>
</feature>
<accession>A0A9P3CY84</accession>
<proteinExistence type="predicted"/>
<keyword evidence="2" id="KW-0472">Membrane</keyword>
<dbReference type="AlphaFoldDB" id="A0A9P3CY84"/>
<protein>
    <submittedName>
        <fullName evidence="3">Uncharacterized protein</fullName>
    </submittedName>
</protein>
<keyword evidence="2" id="KW-0812">Transmembrane</keyword>
<evidence type="ECO:0000256" key="2">
    <source>
        <dbReference type="SAM" id="Phobius"/>
    </source>
</evidence>
<evidence type="ECO:0000256" key="1">
    <source>
        <dbReference type="SAM" id="MobiDB-lite"/>
    </source>
</evidence>
<keyword evidence="4" id="KW-1185">Reference proteome</keyword>